<dbReference type="PANTHER" id="PTHR31307">
    <property type="entry name" value="TRIHELIX TRANSCRIPTION FACTOR ASIL2"/>
    <property type="match status" value="1"/>
</dbReference>
<dbReference type="GeneID" id="116211057"/>
<sequence length="349" mass="38467">MEEDDEIHSHQSGSPSPPSGTAGNGRIADDFAGATSPSSQQQPPPPQQQQSSLTLALPIQQLRAPTAAPAGGGGGREDCWSEGSTGVLIGAWGERYLELNRGNLKEKHWKEVAEIVSCAGGGARTRPPRTHVQCKYRIDTVKRKYKQEKAKVAAGHGPSKWAFFETMDRIIGPAQAHNAPRTGPNKARRQQPPALLDVAPTISRPPQQPLRAGPGSDSDTESDKSAEFLRKTTHPQHHPPRLPVVARTDRKRGWEEGEGKGEGVGVGELTRAMRRFVEVYERAEMGKMRQAVEMEKQRLRFAKEAELERMQLLMAAQVEITKMGRRRRRRRRDVHEKRGGGSGGGCNRN</sequence>
<dbReference type="Proteomes" id="UP000515151">
    <property type="component" value="Chromosome 6"/>
</dbReference>
<dbReference type="InterPro" id="IPR044822">
    <property type="entry name" value="Myb_DNA-bind_4"/>
</dbReference>
<name>A0A6P8E026_PUNGR</name>
<feature type="compositionally biased region" description="Basic and acidic residues" evidence="7">
    <location>
        <begin position="221"/>
        <end position="230"/>
    </location>
</feature>
<dbReference type="RefSeq" id="XP_031401110.1">
    <property type="nucleotide sequence ID" value="XM_031545250.1"/>
</dbReference>
<evidence type="ECO:0000259" key="8">
    <source>
        <dbReference type="Pfam" id="PF13837"/>
    </source>
</evidence>
<evidence type="ECO:0000313" key="9">
    <source>
        <dbReference type="Proteomes" id="UP000515151"/>
    </source>
</evidence>
<feature type="compositionally biased region" description="Basic and acidic residues" evidence="7">
    <location>
        <begin position="247"/>
        <end position="261"/>
    </location>
</feature>
<dbReference type="Pfam" id="PF13837">
    <property type="entry name" value="Myb_DNA-bind_4"/>
    <property type="match status" value="1"/>
</dbReference>
<evidence type="ECO:0000256" key="3">
    <source>
        <dbReference type="ARBA" id="ARBA00023054"/>
    </source>
</evidence>
<dbReference type="OrthoDB" id="2019351at2759"/>
<keyword evidence="3" id="KW-0175">Coiled coil</keyword>
<evidence type="ECO:0000256" key="6">
    <source>
        <dbReference type="ARBA" id="ARBA00023242"/>
    </source>
</evidence>
<organism evidence="9 10">
    <name type="scientific">Punica granatum</name>
    <name type="common">Pomegranate</name>
    <dbReference type="NCBI Taxonomy" id="22663"/>
    <lineage>
        <taxon>Eukaryota</taxon>
        <taxon>Viridiplantae</taxon>
        <taxon>Streptophyta</taxon>
        <taxon>Embryophyta</taxon>
        <taxon>Tracheophyta</taxon>
        <taxon>Spermatophyta</taxon>
        <taxon>Magnoliopsida</taxon>
        <taxon>eudicotyledons</taxon>
        <taxon>Gunneridae</taxon>
        <taxon>Pentapetalae</taxon>
        <taxon>rosids</taxon>
        <taxon>malvids</taxon>
        <taxon>Myrtales</taxon>
        <taxon>Lythraceae</taxon>
        <taxon>Punica</taxon>
    </lineage>
</organism>
<dbReference type="PANTHER" id="PTHR31307:SF4">
    <property type="entry name" value="TRIHELIX TRANSCRIPTION FACTOR ASIL2"/>
    <property type="match status" value="1"/>
</dbReference>
<evidence type="ECO:0000256" key="2">
    <source>
        <dbReference type="ARBA" id="ARBA00023015"/>
    </source>
</evidence>
<dbReference type="GO" id="GO:0005634">
    <property type="term" value="C:nucleus"/>
    <property type="evidence" value="ECO:0007669"/>
    <property type="project" value="UniProtKB-SubCell"/>
</dbReference>
<evidence type="ECO:0000256" key="1">
    <source>
        <dbReference type="ARBA" id="ARBA00004123"/>
    </source>
</evidence>
<dbReference type="FunFam" id="1.10.10.60:FF:000104">
    <property type="entry name" value="trihelix transcription factor ASIL2"/>
    <property type="match status" value="1"/>
</dbReference>
<evidence type="ECO:0000256" key="4">
    <source>
        <dbReference type="ARBA" id="ARBA00023125"/>
    </source>
</evidence>
<dbReference type="Gene3D" id="1.10.10.60">
    <property type="entry name" value="Homeodomain-like"/>
    <property type="match status" value="1"/>
</dbReference>
<protein>
    <submittedName>
        <fullName evidence="10">Trihelix transcription factor ASIL1</fullName>
    </submittedName>
</protein>
<keyword evidence="4" id="KW-0238">DNA-binding</keyword>
<proteinExistence type="predicted"/>
<reference evidence="9" key="1">
    <citation type="journal article" date="2020" name="Plant Biotechnol. J.">
        <title>The pomegranate (Punica granatum L.) draft genome dissects genetic divergence between soft- and hard-seeded cultivars.</title>
        <authorList>
            <person name="Luo X."/>
            <person name="Li H."/>
            <person name="Wu Z."/>
            <person name="Yao W."/>
            <person name="Zhao P."/>
            <person name="Cao D."/>
            <person name="Yu H."/>
            <person name="Li K."/>
            <person name="Poudel K."/>
            <person name="Zhao D."/>
            <person name="Zhang F."/>
            <person name="Xia X."/>
            <person name="Chen L."/>
            <person name="Wang Q."/>
            <person name="Jing D."/>
            <person name="Cao S."/>
        </authorList>
    </citation>
    <scope>NUCLEOTIDE SEQUENCE [LARGE SCALE GENOMIC DNA]</scope>
    <source>
        <strain evidence="9">cv. Tunisia</strain>
    </source>
</reference>
<feature type="region of interest" description="Disordered" evidence="7">
    <location>
        <begin position="198"/>
        <end position="261"/>
    </location>
</feature>
<dbReference type="InterPro" id="IPR044823">
    <property type="entry name" value="ASIL1/2-like"/>
</dbReference>
<keyword evidence="6" id="KW-0539">Nucleus</keyword>
<reference evidence="10" key="2">
    <citation type="submission" date="2025-08" db="UniProtKB">
        <authorList>
            <consortium name="RefSeq"/>
        </authorList>
    </citation>
    <scope>IDENTIFICATION</scope>
    <source>
        <tissue evidence="10">Leaf</tissue>
    </source>
</reference>
<evidence type="ECO:0000313" key="10">
    <source>
        <dbReference type="RefSeq" id="XP_031401110.1"/>
    </source>
</evidence>
<feature type="compositionally biased region" description="Basic residues" evidence="7">
    <location>
        <begin position="231"/>
        <end position="240"/>
    </location>
</feature>
<feature type="compositionally biased region" description="Gly residues" evidence="7">
    <location>
        <begin position="340"/>
        <end position="349"/>
    </location>
</feature>
<dbReference type="AlphaFoldDB" id="A0A6P8E026"/>
<evidence type="ECO:0000256" key="5">
    <source>
        <dbReference type="ARBA" id="ARBA00023163"/>
    </source>
</evidence>
<feature type="compositionally biased region" description="Basic residues" evidence="7">
    <location>
        <begin position="323"/>
        <end position="332"/>
    </location>
</feature>
<feature type="region of interest" description="Disordered" evidence="7">
    <location>
        <begin position="1"/>
        <end position="60"/>
    </location>
</feature>
<keyword evidence="2" id="KW-0805">Transcription regulation</keyword>
<feature type="domain" description="Myb/SANT-like DNA-binding" evidence="8">
    <location>
        <begin position="78"/>
        <end position="170"/>
    </location>
</feature>
<accession>A0A6P8E026</accession>
<gene>
    <name evidence="10" type="primary">LOC116211057</name>
</gene>
<keyword evidence="5" id="KW-0804">Transcription</keyword>
<feature type="region of interest" description="Disordered" evidence="7">
    <location>
        <begin position="323"/>
        <end position="349"/>
    </location>
</feature>
<evidence type="ECO:0000256" key="7">
    <source>
        <dbReference type="SAM" id="MobiDB-lite"/>
    </source>
</evidence>
<dbReference type="GO" id="GO:0000976">
    <property type="term" value="F:transcription cis-regulatory region binding"/>
    <property type="evidence" value="ECO:0007669"/>
    <property type="project" value="TreeGrafter"/>
</dbReference>
<keyword evidence="9" id="KW-1185">Reference proteome</keyword>
<comment type="subcellular location">
    <subcellularLocation>
        <location evidence="1">Nucleus</location>
    </subcellularLocation>
</comment>